<protein>
    <submittedName>
        <fullName evidence="3">Uncharacterized protein</fullName>
    </submittedName>
</protein>
<dbReference type="EMBL" id="JAGSXJ010000009">
    <property type="protein sequence ID" value="KAH6688262.1"/>
    <property type="molecule type" value="Genomic_DNA"/>
</dbReference>
<evidence type="ECO:0000256" key="2">
    <source>
        <dbReference type="SAM" id="Phobius"/>
    </source>
</evidence>
<organism evidence="3 4">
    <name type="scientific">Plectosphaerella plurivora</name>
    <dbReference type="NCBI Taxonomy" id="936078"/>
    <lineage>
        <taxon>Eukaryota</taxon>
        <taxon>Fungi</taxon>
        <taxon>Dikarya</taxon>
        <taxon>Ascomycota</taxon>
        <taxon>Pezizomycotina</taxon>
        <taxon>Sordariomycetes</taxon>
        <taxon>Hypocreomycetidae</taxon>
        <taxon>Glomerellales</taxon>
        <taxon>Plectosphaerellaceae</taxon>
        <taxon>Plectosphaerella</taxon>
    </lineage>
</organism>
<evidence type="ECO:0000313" key="3">
    <source>
        <dbReference type="EMBL" id="KAH6688262.1"/>
    </source>
</evidence>
<dbReference type="Proteomes" id="UP000770015">
    <property type="component" value="Unassembled WGS sequence"/>
</dbReference>
<feature type="transmembrane region" description="Helical" evidence="2">
    <location>
        <begin position="65"/>
        <end position="83"/>
    </location>
</feature>
<reference evidence="3" key="1">
    <citation type="journal article" date="2021" name="Nat. Commun.">
        <title>Genetic determinants of endophytism in the Arabidopsis root mycobiome.</title>
        <authorList>
            <person name="Mesny F."/>
            <person name="Miyauchi S."/>
            <person name="Thiergart T."/>
            <person name="Pickel B."/>
            <person name="Atanasova L."/>
            <person name="Karlsson M."/>
            <person name="Huettel B."/>
            <person name="Barry K.W."/>
            <person name="Haridas S."/>
            <person name="Chen C."/>
            <person name="Bauer D."/>
            <person name="Andreopoulos W."/>
            <person name="Pangilinan J."/>
            <person name="LaButti K."/>
            <person name="Riley R."/>
            <person name="Lipzen A."/>
            <person name="Clum A."/>
            <person name="Drula E."/>
            <person name="Henrissat B."/>
            <person name="Kohler A."/>
            <person name="Grigoriev I.V."/>
            <person name="Martin F.M."/>
            <person name="Hacquard S."/>
        </authorList>
    </citation>
    <scope>NUCLEOTIDE SEQUENCE</scope>
    <source>
        <strain evidence="3">MPI-SDFR-AT-0117</strain>
    </source>
</reference>
<keyword evidence="2" id="KW-1133">Transmembrane helix</keyword>
<dbReference type="AlphaFoldDB" id="A0A9P8VE39"/>
<keyword evidence="2" id="KW-0472">Membrane</keyword>
<keyword evidence="2" id="KW-0812">Transmembrane</keyword>
<gene>
    <name evidence="3" type="ORF">F5X68DRAFT_205302</name>
</gene>
<accession>A0A9P8VE39</accession>
<evidence type="ECO:0000313" key="4">
    <source>
        <dbReference type="Proteomes" id="UP000770015"/>
    </source>
</evidence>
<dbReference type="OrthoDB" id="5066953at2759"/>
<name>A0A9P8VE39_9PEZI</name>
<feature type="region of interest" description="Disordered" evidence="1">
    <location>
        <begin position="23"/>
        <end position="49"/>
    </location>
</feature>
<evidence type="ECO:0000256" key="1">
    <source>
        <dbReference type="SAM" id="MobiDB-lite"/>
    </source>
</evidence>
<comment type="caution">
    <text evidence="3">The sequence shown here is derived from an EMBL/GenBank/DDBJ whole genome shotgun (WGS) entry which is preliminary data.</text>
</comment>
<proteinExistence type="predicted"/>
<sequence length="99" mass="10789">MSFYTSALTTKTFTPTGRILFSRPLSTGPTASGMHAPPTGNGNPGSGLGYSPRQIWRRASPRGRFWIVTGLVVAVCAESTFWIKFGPRVWENVKGEKAE</sequence>
<keyword evidence="4" id="KW-1185">Reference proteome</keyword>